<evidence type="ECO:0000256" key="1">
    <source>
        <dbReference type="SAM" id="MobiDB-lite"/>
    </source>
</evidence>
<dbReference type="SUPFAM" id="SSF54427">
    <property type="entry name" value="NTF2-like"/>
    <property type="match status" value="1"/>
</dbReference>
<evidence type="ECO:0000313" key="4">
    <source>
        <dbReference type="Proteomes" id="UP001324533"/>
    </source>
</evidence>
<accession>A0ABZ0V9T1</accession>
<dbReference type="Gene3D" id="3.10.450.50">
    <property type="match status" value="1"/>
</dbReference>
<dbReference type="EMBL" id="CP139779">
    <property type="protein sequence ID" value="WQB69633.1"/>
    <property type="molecule type" value="Genomic_DNA"/>
</dbReference>
<gene>
    <name evidence="3" type="ORF">T9R20_13135</name>
</gene>
<feature type="domain" description="DUF4440" evidence="2">
    <location>
        <begin position="23"/>
        <end position="120"/>
    </location>
</feature>
<name>A0ABZ0V9T1_9MICO</name>
<evidence type="ECO:0000313" key="3">
    <source>
        <dbReference type="EMBL" id="WQB69633.1"/>
    </source>
</evidence>
<evidence type="ECO:0000259" key="2">
    <source>
        <dbReference type="Pfam" id="PF14534"/>
    </source>
</evidence>
<organism evidence="3 4">
    <name type="scientific">Microbacterium invictum</name>
    <dbReference type="NCBI Taxonomy" id="515415"/>
    <lineage>
        <taxon>Bacteria</taxon>
        <taxon>Bacillati</taxon>
        <taxon>Actinomycetota</taxon>
        <taxon>Actinomycetes</taxon>
        <taxon>Micrococcales</taxon>
        <taxon>Microbacteriaceae</taxon>
        <taxon>Microbacterium</taxon>
    </lineage>
</organism>
<reference evidence="3 4" key="1">
    <citation type="submission" date="2023-06" db="EMBL/GenBank/DDBJ databases">
        <title>Rock-solubilizing bacteria, Microbacterium invictum, promotes re-establishment of vegetation in rocky wasteland by accelerating rock bio-weathering and reshaping soil bacterial community.</title>
        <authorList>
            <person name="Liu C."/>
        </authorList>
    </citation>
    <scope>NUCLEOTIDE SEQUENCE [LARGE SCALE GENOMIC DNA]</scope>
    <source>
        <strain evidence="3 4">X-18</strain>
    </source>
</reference>
<keyword evidence="4" id="KW-1185">Reference proteome</keyword>
<dbReference type="RefSeq" id="WP_322409755.1">
    <property type="nucleotide sequence ID" value="NZ_CP139779.1"/>
</dbReference>
<dbReference type="InterPro" id="IPR032710">
    <property type="entry name" value="NTF2-like_dom_sf"/>
</dbReference>
<protein>
    <submittedName>
        <fullName evidence="3">Nuclear transport factor 2 family protein</fullName>
    </submittedName>
</protein>
<sequence>MSSPVTLRPSLGRFGAHSDGGAAWASWVTSAGAEFYGDLMTDDAVMVLADGVVMDRSQVRTAHAEAPTRDSFEMTEERMVPAGTSTAALVYRGAARRAGMPEPFVAAMTSVYERVDGQIRLALYSRRPSAAERRVAPRGRAFPRRLRPRREAKPGRR</sequence>
<dbReference type="InterPro" id="IPR027843">
    <property type="entry name" value="DUF4440"/>
</dbReference>
<dbReference type="Proteomes" id="UP001324533">
    <property type="component" value="Chromosome"/>
</dbReference>
<proteinExistence type="predicted"/>
<feature type="region of interest" description="Disordered" evidence="1">
    <location>
        <begin position="128"/>
        <end position="157"/>
    </location>
</feature>
<dbReference type="Pfam" id="PF14534">
    <property type="entry name" value="DUF4440"/>
    <property type="match status" value="1"/>
</dbReference>